<dbReference type="GO" id="GO:0016780">
    <property type="term" value="F:phosphotransferase activity, for other substituted phosphate groups"/>
    <property type="evidence" value="ECO:0007669"/>
    <property type="project" value="InterPro"/>
</dbReference>
<dbReference type="Pfam" id="PF01066">
    <property type="entry name" value="CDP-OH_P_transf"/>
    <property type="match status" value="1"/>
</dbReference>
<dbReference type="AlphaFoldDB" id="A0A8J7YUN2"/>
<dbReference type="PROSITE" id="PS00379">
    <property type="entry name" value="CDP_ALCOHOL_P_TRANSF"/>
    <property type="match status" value="1"/>
</dbReference>
<evidence type="ECO:0000313" key="6">
    <source>
        <dbReference type="Proteomes" id="UP000716004"/>
    </source>
</evidence>
<name>A0A8J7YUN2_9ARCH</name>
<feature type="transmembrane region" description="Helical" evidence="3">
    <location>
        <begin position="184"/>
        <end position="204"/>
    </location>
</feature>
<dbReference type="Proteomes" id="UP000716004">
    <property type="component" value="Unassembled WGS sequence"/>
</dbReference>
<keyword evidence="3" id="KW-0472">Membrane</keyword>
<evidence type="ECO:0000256" key="2">
    <source>
        <dbReference type="RuleBase" id="RU003750"/>
    </source>
</evidence>
<dbReference type="Gene3D" id="1.20.120.1760">
    <property type="match status" value="1"/>
</dbReference>
<feature type="transmembrane region" description="Helical" evidence="3">
    <location>
        <begin position="153"/>
        <end position="172"/>
    </location>
</feature>
<dbReference type="EMBL" id="JAGVSJ010000029">
    <property type="protein sequence ID" value="MBX8632470.1"/>
    <property type="molecule type" value="Genomic_DNA"/>
</dbReference>
<feature type="transmembrane region" description="Helical" evidence="3">
    <location>
        <begin position="92"/>
        <end position="110"/>
    </location>
</feature>
<keyword evidence="1 2" id="KW-0808">Transferase</keyword>
<evidence type="ECO:0000256" key="1">
    <source>
        <dbReference type="ARBA" id="ARBA00022679"/>
    </source>
</evidence>
<organism evidence="4 6">
    <name type="scientific">Candidatus Sysuiplasma superficiale</name>
    <dbReference type="NCBI Taxonomy" id="2823368"/>
    <lineage>
        <taxon>Archaea</taxon>
        <taxon>Methanobacteriati</taxon>
        <taxon>Thermoplasmatota</taxon>
        <taxon>Thermoplasmata</taxon>
        <taxon>Candidatus Sysuiplasmatales</taxon>
        <taxon>Candidatus Sysuiplasmataceae</taxon>
        <taxon>Candidatus Sysuiplasma</taxon>
    </lineage>
</organism>
<dbReference type="Proteomes" id="UP000750197">
    <property type="component" value="Unassembled WGS sequence"/>
</dbReference>
<comment type="caution">
    <text evidence="4">The sequence shown here is derived from an EMBL/GenBank/DDBJ whole genome shotgun (WGS) entry which is preliminary data.</text>
</comment>
<comment type="similarity">
    <text evidence="2">Belongs to the CDP-alcohol phosphatidyltransferase class-I family.</text>
</comment>
<protein>
    <submittedName>
        <fullName evidence="4">CDP-alcohol phosphatidyltransferase family protein</fullName>
    </submittedName>
</protein>
<sequence length="210" mass="22908">MVLDRLRNFSERALSPAAARLKRLDPNRISWISFLLALFASILIAGSSPRNIYFLPAAAVLIAASGVMDALDGLVARLSGKSGPRGDFLDHVLDRYSDIALILGFTLSFYSGSTLLGIFALVGMMMTSYLGTQAQAVGLRRNYGGILGRADRLLYMLAAVILEFVFGGIRYGPHGATLLFLTPFNWLLLFFGIAGNITAVWRALSSWREI</sequence>
<feature type="transmembrane region" description="Helical" evidence="3">
    <location>
        <begin position="29"/>
        <end position="46"/>
    </location>
</feature>
<evidence type="ECO:0000313" key="5">
    <source>
        <dbReference type="EMBL" id="MBX8644413.1"/>
    </source>
</evidence>
<keyword evidence="3" id="KW-0812">Transmembrane</keyword>
<evidence type="ECO:0000313" key="4">
    <source>
        <dbReference type="EMBL" id="MBX8632470.1"/>
    </source>
</evidence>
<keyword evidence="3" id="KW-1133">Transmembrane helix</keyword>
<dbReference type="InterPro" id="IPR043130">
    <property type="entry name" value="CDP-OH_PTrfase_TM_dom"/>
</dbReference>
<reference evidence="4" key="1">
    <citation type="submission" date="2021-04" db="EMBL/GenBank/DDBJ databases">
        <title>Genomic insights into ecological role and evolution of a novel Thermoplasmata order Candidatus Sysuiplasmatales.</title>
        <authorList>
            <person name="Yuan Y."/>
        </authorList>
    </citation>
    <scope>NUCLEOTIDE SEQUENCE</scope>
    <source>
        <strain evidence="5">TUT19-bin139</strain>
        <strain evidence="4">YP2-bin.285</strain>
    </source>
</reference>
<dbReference type="EMBL" id="JAHEAC010000060">
    <property type="protein sequence ID" value="MBX8644413.1"/>
    <property type="molecule type" value="Genomic_DNA"/>
</dbReference>
<dbReference type="GO" id="GO:0008654">
    <property type="term" value="P:phospholipid biosynthetic process"/>
    <property type="evidence" value="ECO:0007669"/>
    <property type="project" value="InterPro"/>
</dbReference>
<dbReference type="GO" id="GO:0016020">
    <property type="term" value="C:membrane"/>
    <property type="evidence" value="ECO:0007669"/>
    <property type="project" value="InterPro"/>
</dbReference>
<evidence type="ECO:0000256" key="3">
    <source>
        <dbReference type="SAM" id="Phobius"/>
    </source>
</evidence>
<proteinExistence type="inferred from homology"/>
<dbReference type="InterPro" id="IPR000462">
    <property type="entry name" value="CDP-OH_P_trans"/>
</dbReference>
<gene>
    <name evidence="4" type="ORF">J9259_08170</name>
    <name evidence="5" type="ORF">KIY12_06815</name>
</gene>
<accession>A0A8J7YUN2</accession>
<dbReference type="InterPro" id="IPR048254">
    <property type="entry name" value="CDP_ALCOHOL_P_TRANSF_CS"/>
</dbReference>